<feature type="region of interest" description="Disordered" evidence="3">
    <location>
        <begin position="53"/>
        <end position="113"/>
    </location>
</feature>
<reference evidence="4 5" key="1">
    <citation type="submission" date="2016-07" db="EMBL/GenBank/DDBJ databases">
        <title>Pervasive Adenine N6-methylation of Active Genes in Fungi.</title>
        <authorList>
            <consortium name="DOE Joint Genome Institute"/>
            <person name="Mondo S.J."/>
            <person name="Dannebaum R.O."/>
            <person name="Kuo R.C."/>
            <person name="Labutti K."/>
            <person name="Haridas S."/>
            <person name="Kuo A."/>
            <person name="Salamov A."/>
            <person name="Ahrendt S.R."/>
            <person name="Lipzen A."/>
            <person name="Sullivan W."/>
            <person name="Andreopoulos W.B."/>
            <person name="Clum A."/>
            <person name="Lindquist E."/>
            <person name="Daum C."/>
            <person name="Ramamoorthy G.K."/>
            <person name="Gryganskyi A."/>
            <person name="Culley D."/>
            <person name="Magnuson J.K."/>
            <person name="James T.Y."/>
            <person name="O'Malley M.A."/>
            <person name="Stajich J.E."/>
            <person name="Spatafora J.W."/>
            <person name="Visel A."/>
            <person name="Grigoriev I.V."/>
        </authorList>
    </citation>
    <scope>NUCLEOTIDE SEQUENCE [LARGE SCALE GENOMIC DNA]</scope>
    <source>
        <strain evidence="4 5">NRRL 3301</strain>
    </source>
</reference>
<evidence type="ECO:0000256" key="1">
    <source>
        <dbReference type="ARBA" id="ARBA00004123"/>
    </source>
</evidence>
<organism evidence="4 5">
    <name type="scientific">Hesseltinella vesiculosa</name>
    <dbReference type="NCBI Taxonomy" id="101127"/>
    <lineage>
        <taxon>Eukaryota</taxon>
        <taxon>Fungi</taxon>
        <taxon>Fungi incertae sedis</taxon>
        <taxon>Mucoromycota</taxon>
        <taxon>Mucoromycotina</taxon>
        <taxon>Mucoromycetes</taxon>
        <taxon>Mucorales</taxon>
        <taxon>Cunninghamellaceae</taxon>
        <taxon>Hesseltinella</taxon>
    </lineage>
</organism>
<dbReference type="EMBL" id="MCGT01000001">
    <property type="protein sequence ID" value="ORX62808.1"/>
    <property type="molecule type" value="Genomic_DNA"/>
</dbReference>
<dbReference type="PANTHER" id="PTHR22715:SF0">
    <property type="entry name" value="TRANSFORMING GROWTH FACTOR BETA REGULATOR 1"/>
    <property type="match status" value="1"/>
</dbReference>
<gene>
    <name evidence="4" type="ORF">DM01DRAFT_1314427</name>
</gene>
<dbReference type="PANTHER" id="PTHR22715">
    <property type="entry name" value="TRANSFORMING GROWTH FACTOR BETA REGULATED GENE 1"/>
    <property type="match status" value="1"/>
</dbReference>
<dbReference type="InterPro" id="IPR003888">
    <property type="entry name" value="FYrich_N"/>
</dbReference>
<dbReference type="Gene3D" id="3.30.160.360">
    <property type="match status" value="1"/>
</dbReference>
<dbReference type="PROSITE" id="PS51542">
    <property type="entry name" value="FYRN"/>
    <property type="match status" value="1"/>
</dbReference>
<dbReference type="InterPro" id="IPR040092">
    <property type="entry name" value="TBRG1"/>
</dbReference>
<dbReference type="AlphaFoldDB" id="A0A1X2GXK2"/>
<dbReference type="GO" id="GO:0005634">
    <property type="term" value="C:nucleus"/>
    <property type="evidence" value="ECO:0007669"/>
    <property type="project" value="UniProtKB-SubCell"/>
</dbReference>
<comment type="subcellular location">
    <subcellularLocation>
        <location evidence="1">Nucleus</location>
    </subcellularLocation>
</comment>
<keyword evidence="5" id="KW-1185">Reference proteome</keyword>
<dbReference type="Pfam" id="PF05965">
    <property type="entry name" value="FYRC"/>
    <property type="match status" value="1"/>
</dbReference>
<evidence type="ECO:0000256" key="3">
    <source>
        <dbReference type="SAM" id="MobiDB-lite"/>
    </source>
</evidence>
<sequence length="258" mass="28796">MTDPESSLSNLDNDEHMRKHRMLKRKLIEFMNKHHEAQEALDKANRRIKALEKKNRELKGVPKQDDAEAMDISDDDGTDGATDGADQGSDDETTPKQAIKRRTGISSIQDVPHNDDGSVKLPLVLGALDVVSLGVVQPDIKGYHSERYLFPVGYEVKRKFMSMVDADAHTTYTCKIEEGAKGPQFSLCAEDAPDNVIVGKSATNVWTTVIKGVNEIRHKRTRNAISGPEYFGLSHPVVRSLLEKLEHADQCSLYKSKR</sequence>
<proteinExistence type="predicted"/>
<evidence type="ECO:0000313" key="5">
    <source>
        <dbReference type="Proteomes" id="UP000242146"/>
    </source>
</evidence>
<protein>
    <recommendedName>
        <fullName evidence="6">FYR N-terminal domain-containing protein</fullName>
    </recommendedName>
</protein>
<dbReference type="SMART" id="SM00541">
    <property type="entry name" value="FYRN"/>
    <property type="match status" value="1"/>
</dbReference>
<dbReference type="InterPro" id="IPR003889">
    <property type="entry name" value="FYrich_C"/>
</dbReference>
<feature type="compositionally biased region" description="Basic and acidic residues" evidence="3">
    <location>
        <begin position="53"/>
        <end position="66"/>
    </location>
</feature>
<dbReference type="PROSITE" id="PS51543">
    <property type="entry name" value="FYRC"/>
    <property type="match status" value="1"/>
</dbReference>
<evidence type="ECO:0008006" key="6">
    <source>
        <dbReference type="Google" id="ProtNLM"/>
    </source>
</evidence>
<dbReference type="SMART" id="SM00542">
    <property type="entry name" value="FYRC"/>
    <property type="match status" value="1"/>
</dbReference>
<evidence type="ECO:0000313" key="4">
    <source>
        <dbReference type="EMBL" id="ORX62808.1"/>
    </source>
</evidence>
<keyword evidence="2" id="KW-0539">Nucleus</keyword>
<feature type="compositionally biased region" description="Acidic residues" evidence="3">
    <location>
        <begin position="67"/>
        <end position="78"/>
    </location>
</feature>
<accession>A0A1X2GXK2</accession>
<dbReference type="GO" id="GO:0051726">
    <property type="term" value="P:regulation of cell cycle"/>
    <property type="evidence" value="ECO:0007669"/>
    <property type="project" value="TreeGrafter"/>
</dbReference>
<comment type="caution">
    <text evidence="4">The sequence shown here is derived from an EMBL/GenBank/DDBJ whole genome shotgun (WGS) entry which is preliminary data.</text>
</comment>
<dbReference type="OrthoDB" id="285793at2759"/>
<dbReference type="STRING" id="101127.A0A1X2GXK2"/>
<evidence type="ECO:0000256" key="2">
    <source>
        <dbReference type="ARBA" id="ARBA00023242"/>
    </source>
</evidence>
<name>A0A1X2GXK2_9FUNG</name>
<dbReference type="Proteomes" id="UP000242146">
    <property type="component" value="Unassembled WGS sequence"/>
</dbReference>
<dbReference type="Pfam" id="PF05964">
    <property type="entry name" value="FYRN"/>
    <property type="match status" value="1"/>
</dbReference>